<evidence type="ECO:0000313" key="2">
    <source>
        <dbReference type="Proteomes" id="UP001631969"/>
    </source>
</evidence>
<reference evidence="1" key="1">
    <citation type="submission" date="2024-12" db="EMBL/GenBank/DDBJ databases">
        <authorList>
            <person name="Wu N."/>
        </authorList>
    </citation>
    <scope>NUCLEOTIDE SEQUENCE</scope>
    <source>
        <strain evidence="1">P15</strain>
    </source>
</reference>
<name>A0ACC7NTL6_9BACL</name>
<comment type="caution">
    <text evidence="1">The sequence shown here is derived from an EMBL/GenBank/DDBJ whole genome shotgun (WGS) entry which is preliminary data.</text>
</comment>
<gene>
    <name evidence="1" type="ORF">ACI1P1_01845</name>
</gene>
<dbReference type="Proteomes" id="UP001631969">
    <property type="component" value="Unassembled WGS sequence"/>
</dbReference>
<protein>
    <submittedName>
        <fullName evidence="1">Uncharacterized protein</fullName>
    </submittedName>
</protein>
<dbReference type="EMBL" id="JBJURJ010000001">
    <property type="protein sequence ID" value="MFM9327031.1"/>
    <property type="molecule type" value="Genomic_DNA"/>
</dbReference>
<accession>A0ACC7NTL6</accession>
<sequence length="60" mass="6522">MPASSVGYPYVVILILAGSYWAKEGRYRANGGHSPYFGKIATLEILTAGSAAIWFFLPLK</sequence>
<evidence type="ECO:0000313" key="1">
    <source>
        <dbReference type="EMBL" id="MFM9327031.1"/>
    </source>
</evidence>
<keyword evidence="2" id="KW-1185">Reference proteome</keyword>
<proteinExistence type="predicted"/>
<organism evidence="1 2">
    <name type="scientific">Paenibacillus mesotrionivorans</name>
    <dbReference type="NCBI Taxonomy" id="3160968"/>
    <lineage>
        <taxon>Bacteria</taxon>
        <taxon>Bacillati</taxon>
        <taxon>Bacillota</taxon>
        <taxon>Bacilli</taxon>
        <taxon>Bacillales</taxon>
        <taxon>Paenibacillaceae</taxon>
        <taxon>Paenibacillus</taxon>
    </lineage>
</organism>